<dbReference type="EMBL" id="FQZI01000001">
    <property type="protein sequence ID" value="SHI40175.1"/>
    <property type="molecule type" value="Genomic_DNA"/>
</dbReference>
<dbReference type="AlphaFoldDB" id="A0A1M6AUM2"/>
<gene>
    <name evidence="2" type="ORF">SAMN05444363_0412</name>
</gene>
<reference evidence="3" key="1">
    <citation type="submission" date="2016-11" db="EMBL/GenBank/DDBJ databases">
        <authorList>
            <person name="Varghese N."/>
            <person name="Submissions S."/>
        </authorList>
    </citation>
    <scope>NUCLEOTIDE SEQUENCE [LARGE SCALE GENOMIC DNA]</scope>
    <source>
        <strain evidence="3">DSM 18829</strain>
    </source>
</reference>
<dbReference type="OrthoDB" id="1262738at2"/>
<evidence type="ECO:0000313" key="3">
    <source>
        <dbReference type="Proteomes" id="UP000184488"/>
    </source>
</evidence>
<evidence type="ECO:0000313" key="2">
    <source>
        <dbReference type="EMBL" id="SHI40175.1"/>
    </source>
</evidence>
<dbReference type="RefSeq" id="WP_073308107.1">
    <property type="nucleotide sequence ID" value="NZ_FQZI01000001.1"/>
</dbReference>
<sequence>MKNIKSIIAVFLAVISTGLMAQTTANNGIREAAAKGKSDLLKLLSENKEFNFGVSAREVEVAQISNPIESFSTEFNSLLNDTSGNIATISRSENVYIVPLTTENKTVTTISVASSSKGTKVVELVNQQYTSELNDLPVEIKRANFKGLKVINVPNIDATLYVFNDKCYTSYNGRSVREGSNILEVTRQLQNDARTFQAKFGEELKKGKLVK</sequence>
<accession>A0A1M6AUM2</accession>
<feature type="chain" id="PRO_5012115857" evidence="1">
    <location>
        <begin position="22"/>
        <end position="211"/>
    </location>
</feature>
<keyword evidence="3" id="KW-1185">Reference proteome</keyword>
<keyword evidence="1" id="KW-0732">Signal</keyword>
<protein>
    <submittedName>
        <fullName evidence="2">Uncharacterized protein</fullName>
    </submittedName>
</protein>
<proteinExistence type="predicted"/>
<organism evidence="2 3">
    <name type="scientific">Flavobacterium terrae</name>
    <dbReference type="NCBI Taxonomy" id="415425"/>
    <lineage>
        <taxon>Bacteria</taxon>
        <taxon>Pseudomonadati</taxon>
        <taxon>Bacteroidota</taxon>
        <taxon>Flavobacteriia</taxon>
        <taxon>Flavobacteriales</taxon>
        <taxon>Flavobacteriaceae</taxon>
        <taxon>Flavobacterium</taxon>
    </lineage>
</organism>
<name>A0A1M6AUM2_9FLAO</name>
<dbReference type="Proteomes" id="UP000184488">
    <property type="component" value="Unassembled WGS sequence"/>
</dbReference>
<dbReference type="STRING" id="415425.SAMN05444363_0412"/>
<evidence type="ECO:0000256" key="1">
    <source>
        <dbReference type="SAM" id="SignalP"/>
    </source>
</evidence>
<feature type="signal peptide" evidence="1">
    <location>
        <begin position="1"/>
        <end position="21"/>
    </location>
</feature>